<dbReference type="Pfam" id="PF00069">
    <property type="entry name" value="Pkinase"/>
    <property type="match status" value="1"/>
</dbReference>
<dbReference type="AlphaFoldDB" id="A0A6A6IUP4"/>
<gene>
    <name evidence="3" type="ORF">BU26DRAFT_446953</name>
</gene>
<keyword evidence="3" id="KW-0418">Kinase</keyword>
<dbReference type="GO" id="GO:0004674">
    <property type="term" value="F:protein serine/threonine kinase activity"/>
    <property type="evidence" value="ECO:0007669"/>
    <property type="project" value="TreeGrafter"/>
</dbReference>
<evidence type="ECO:0000313" key="4">
    <source>
        <dbReference type="Proteomes" id="UP000800094"/>
    </source>
</evidence>
<dbReference type="RefSeq" id="XP_033689143.1">
    <property type="nucleotide sequence ID" value="XM_033824640.1"/>
</dbReference>
<dbReference type="Gene3D" id="1.10.510.10">
    <property type="entry name" value="Transferase(Phosphotransferase) domain 1"/>
    <property type="match status" value="1"/>
</dbReference>
<reference evidence="3" key="1">
    <citation type="journal article" date="2020" name="Stud. Mycol.">
        <title>101 Dothideomycetes genomes: a test case for predicting lifestyles and emergence of pathogens.</title>
        <authorList>
            <person name="Haridas S."/>
            <person name="Albert R."/>
            <person name="Binder M."/>
            <person name="Bloem J."/>
            <person name="Labutti K."/>
            <person name="Salamov A."/>
            <person name="Andreopoulos B."/>
            <person name="Baker S."/>
            <person name="Barry K."/>
            <person name="Bills G."/>
            <person name="Bluhm B."/>
            <person name="Cannon C."/>
            <person name="Castanera R."/>
            <person name="Culley D."/>
            <person name="Daum C."/>
            <person name="Ezra D."/>
            <person name="Gonzalez J."/>
            <person name="Henrissat B."/>
            <person name="Kuo A."/>
            <person name="Liang C."/>
            <person name="Lipzen A."/>
            <person name="Lutzoni F."/>
            <person name="Magnuson J."/>
            <person name="Mondo S."/>
            <person name="Nolan M."/>
            <person name="Ohm R."/>
            <person name="Pangilinan J."/>
            <person name="Park H.-J."/>
            <person name="Ramirez L."/>
            <person name="Alfaro M."/>
            <person name="Sun H."/>
            <person name="Tritt A."/>
            <person name="Yoshinaga Y."/>
            <person name="Zwiers L.-H."/>
            <person name="Turgeon B."/>
            <person name="Goodwin S."/>
            <person name="Spatafora J."/>
            <person name="Crous P."/>
            <person name="Grigoriev I."/>
        </authorList>
    </citation>
    <scope>NUCLEOTIDE SEQUENCE</scope>
    <source>
        <strain evidence="3">CBS 122368</strain>
    </source>
</reference>
<feature type="region of interest" description="Disordered" evidence="1">
    <location>
        <begin position="65"/>
        <end position="86"/>
    </location>
</feature>
<dbReference type="GeneID" id="54577970"/>
<dbReference type="InterPro" id="IPR011009">
    <property type="entry name" value="Kinase-like_dom_sf"/>
</dbReference>
<dbReference type="EMBL" id="ML987190">
    <property type="protein sequence ID" value="KAF2254139.1"/>
    <property type="molecule type" value="Genomic_DNA"/>
</dbReference>
<dbReference type="PROSITE" id="PS50011">
    <property type="entry name" value="PROTEIN_KINASE_DOM"/>
    <property type="match status" value="1"/>
</dbReference>
<dbReference type="GO" id="GO:0005524">
    <property type="term" value="F:ATP binding"/>
    <property type="evidence" value="ECO:0007669"/>
    <property type="project" value="InterPro"/>
</dbReference>
<feature type="compositionally biased region" description="Acidic residues" evidence="1">
    <location>
        <begin position="73"/>
        <end position="86"/>
    </location>
</feature>
<keyword evidence="3" id="KW-0808">Transferase</keyword>
<evidence type="ECO:0000256" key="1">
    <source>
        <dbReference type="SAM" id="MobiDB-lite"/>
    </source>
</evidence>
<dbReference type="GO" id="GO:0005737">
    <property type="term" value="C:cytoplasm"/>
    <property type="evidence" value="ECO:0007669"/>
    <property type="project" value="TreeGrafter"/>
</dbReference>
<keyword evidence="4" id="KW-1185">Reference proteome</keyword>
<dbReference type="PANTHER" id="PTHR44167">
    <property type="entry name" value="OVARIAN-SPECIFIC SERINE/THREONINE-PROTEIN KINASE LOK-RELATED"/>
    <property type="match status" value="1"/>
</dbReference>
<feature type="domain" description="Protein kinase" evidence="2">
    <location>
        <begin position="253"/>
        <end position="550"/>
    </location>
</feature>
<dbReference type="InterPro" id="IPR000719">
    <property type="entry name" value="Prot_kinase_dom"/>
</dbReference>
<name>A0A6A6IUP4_9PLEO</name>
<dbReference type="GO" id="GO:0044773">
    <property type="term" value="P:mitotic DNA damage checkpoint signaling"/>
    <property type="evidence" value="ECO:0007669"/>
    <property type="project" value="TreeGrafter"/>
</dbReference>
<evidence type="ECO:0000259" key="2">
    <source>
        <dbReference type="PROSITE" id="PS50011"/>
    </source>
</evidence>
<proteinExistence type="predicted"/>
<accession>A0A6A6IUP4</accession>
<protein>
    <submittedName>
        <fullName evidence="3">Kinase-like protein</fullName>
    </submittedName>
</protein>
<evidence type="ECO:0000313" key="3">
    <source>
        <dbReference type="EMBL" id="KAF2254139.1"/>
    </source>
</evidence>
<dbReference type="CDD" id="cd00180">
    <property type="entry name" value="PKc"/>
    <property type="match status" value="1"/>
</dbReference>
<dbReference type="GO" id="GO:0005634">
    <property type="term" value="C:nucleus"/>
    <property type="evidence" value="ECO:0007669"/>
    <property type="project" value="TreeGrafter"/>
</dbReference>
<dbReference type="PANTHER" id="PTHR44167:SF24">
    <property type="entry name" value="SERINE_THREONINE-PROTEIN KINASE CHK2"/>
    <property type="match status" value="1"/>
</dbReference>
<organism evidence="3 4">
    <name type="scientific">Trematosphaeria pertusa</name>
    <dbReference type="NCBI Taxonomy" id="390896"/>
    <lineage>
        <taxon>Eukaryota</taxon>
        <taxon>Fungi</taxon>
        <taxon>Dikarya</taxon>
        <taxon>Ascomycota</taxon>
        <taxon>Pezizomycotina</taxon>
        <taxon>Dothideomycetes</taxon>
        <taxon>Pleosporomycetidae</taxon>
        <taxon>Pleosporales</taxon>
        <taxon>Massarineae</taxon>
        <taxon>Trematosphaeriaceae</taxon>
        <taxon>Trematosphaeria</taxon>
    </lineage>
</organism>
<sequence length="565" mass="63957">MLDHAFASLTPANALARLAFSEVYDALTFRRQDSQTDGTQAALRHMRVEPKQICDDEIVRLRREMERTKNDTDGEASETLTEPDTDTEELLQELGMIWAGRYLLSLESQPAEPESGWRVGKGPLENIPIDLVLCTRAFAKLYDIDLRNPHARFNFSLENKGLFVIGCSRSPTAQLTVNGNKVMRSPYHLNQYEMKIQLDKFEYDFQWTKFAATDPFLEARTEYMDENLGGWSAGDINVEMPTPLPSRRTVGNWTLGGALGAGIRGRVFFASDSSGNIAAIKMLERTSRNCHHVDQEVQTFQELTGLLTKSPEGERVLRMDEVIYTNNKEFSSEAAFDNVAMVLTPMTPQTFLDLMGTQSTGGFKGMTMRAATAFREALLGLKAMHDEGWLHRDLKPPNIGLIGQYRSVLLDVGTSRHIGLGESLPPKPGTCGTIGYLAPELELGNHDHSIDIWAMGVILFELTYNHHPWKLSLNPWRDDEPCKALRPYFQTRYQEAIDTMDRDYKNARASPDRDHIHLGGLFIEMVRHKWATKNHAQRPDIDEVLQHPAWGPLLSESPRAKRRRL</sequence>
<dbReference type="Proteomes" id="UP000800094">
    <property type="component" value="Unassembled WGS sequence"/>
</dbReference>
<dbReference type="SUPFAM" id="SSF56112">
    <property type="entry name" value="Protein kinase-like (PK-like)"/>
    <property type="match status" value="1"/>
</dbReference>
<dbReference type="OrthoDB" id="5979581at2759"/>
<dbReference type="SMART" id="SM00220">
    <property type="entry name" value="S_TKc"/>
    <property type="match status" value="1"/>
</dbReference>